<evidence type="ECO:0008006" key="4">
    <source>
        <dbReference type="Google" id="ProtNLM"/>
    </source>
</evidence>
<dbReference type="Proteomes" id="UP000199527">
    <property type="component" value="Unassembled WGS sequence"/>
</dbReference>
<keyword evidence="1" id="KW-0812">Transmembrane</keyword>
<keyword evidence="1" id="KW-0472">Membrane</keyword>
<feature type="transmembrane region" description="Helical" evidence="1">
    <location>
        <begin position="209"/>
        <end position="235"/>
    </location>
</feature>
<dbReference type="AlphaFoldDB" id="A0A1G8VE41"/>
<keyword evidence="1" id="KW-1133">Transmembrane helix</keyword>
<sequence length="385" mass="42268">MTNYTDSIARFRYPCKGSLDSVLGTSLKTLFCHQGQDNPLRFVAIQAGGLFASLVIISLFLALPLVAPYVALLVALSLYPVLKESAWRRGRDAELTGWPVVIPVATSLVLIVAMPYLTMTVFITMALVWLLATVQLALRPGKGGSEPMMGGYHGPMMADDRGDALYSRRVEPSLLGGEALETPPSVSAAVQDELPDAHQLYLTLWRRSLTALVGLPLALKAAMALLLITAMLVPWAGQLSWESTPASDTATQPEVAPEPEVIKPRAEAILEMPDQYWLWLDNGTLSVRWQGDEAPLGELWSLETAKGDTSCAELVFNDDSAYRPYRVDVEADGFYLAAFSPMDTEILIRQIARRGSFTLCGYPFSLKGSTKALKSHSHFEWFLTR</sequence>
<organism evidence="2 3">
    <name type="scientific">Ferrimonas sediminum</name>
    <dbReference type="NCBI Taxonomy" id="718193"/>
    <lineage>
        <taxon>Bacteria</taxon>
        <taxon>Pseudomonadati</taxon>
        <taxon>Pseudomonadota</taxon>
        <taxon>Gammaproteobacteria</taxon>
        <taxon>Alteromonadales</taxon>
        <taxon>Ferrimonadaceae</taxon>
        <taxon>Ferrimonas</taxon>
    </lineage>
</organism>
<accession>A0A1G8VE41</accession>
<evidence type="ECO:0000313" key="3">
    <source>
        <dbReference type="Proteomes" id="UP000199527"/>
    </source>
</evidence>
<dbReference type="EMBL" id="FNEM01000011">
    <property type="protein sequence ID" value="SDJ64167.1"/>
    <property type="molecule type" value="Genomic_DNA"/>
</dbReference>
<proteinExistence type="predicted"/>
<gene>
    <name evidence="2" type="ORF">SAMN04488540_1119</name>
</gene>
<feature type="transmembrane region" description="Helical" evidence="1">
    <location>
        <begin position="119"/>
        <end position="138"/>
    </location>
</feature>
<reference evidence="3" key="1">
    <citation type="submission" date="2016-10" db="EMBL/GenBank/DDBJ databases">
        <authorList>
            <person name="Varghese N."/>
            <person name="Submissions S."/>
        </authorList>
    </citation>
    <scope>NUCLEOTIDE SEQUENCE [LARGE SCALE GENOMIC DNA]</scope>
    <source>
        <strain evidence="3">DSM 23317</strain>
    </source>
</reference>
<evidence type="ECO:0000256" key="1">
    <source>
        <dbReference type="SAM" id="Phobius"/>
    </source>
</evidence>
<keyword evidence="3" id="KW-1185">Reference proteome</keyword>
<evidence type="ECO:0000313" key="2">
    <source>
        <dbReference type="EMBL" id="SDJ64167.1"/>
    </source>
</evidence>
<protein>
    <recommendedName>
        <fullName evidence="4">DUF805 domain-containing protein</fullName>
    </recommendedName>
</protein>
<name>A0A1G8VE41_9GAMM</name>
<feature type="transmembrane region" description="Helical" evidence="1">
    <location>
        <begin position="50"/>
        <end position="74"/>
    </location>
</feature>